<protein>
    <submittedName>
        <fullName evidence="1">Uncharacterized protein</fullName>
    </submittedName>
</protein>
<gene>
    <name evidence="1" type="ORF">E2C01_101230</name>
</gene>
<sequence length="37" mass="4157">MEERIEGAGGKILVFKIKLSYKTTILIMKEGSQDSQN</sequence>
<keyword evidence="2" id="KW-1185">Reference proteome</keyword>
<comment type="caution">
    <text evidence="1">The sequence shown here is derived from an EMBL/GenBank/DDBJ whole genome shotgun (WGS) entry which is preliminary data.</text>
</comment>
<evidence type="ECO:0000313" key="2">
    <source>
        <dbReference type="Proteomes" id="UP000324222"/>
    </source>
</evidence>
<dbReference type="EMBL" id="VSRR010146247">
    <property type="protein sequence ID" value="MPD05484.1"/>
    <property type="molecule type" value="Genomic_DNA"/>
</dbReference>
<organism evidence="1 2">
    <name type="scientific">Portunus trituberculatus</name>
    <name type="common">Swimming crab</name>
    <name type="synonym">Neptunus trituberculatus</name>
    <dbReference type="NCBI Taxonomy" id="210409"/>
    <lineage>
        <taxon>Eukaryota</taxon>
        <taxon>Metazoa</taxon>
        <taxon>Ecdysozoa</taxon>
        <taxon>Arthropoda</taxon>
        <taxon>Crustacea</taxon>
        <taxon>Multicrustacea</taxon>
        <taxon>Malacostraca</taxon>
        <taxon>Eumalacostraca</taxon>
        <taxon>Eucarida</taxon>
        <taxon>Decapoda</taxon>
        <taxon>Pleocyemata</taxon>
        <taxon>Brachyura</taxon>
        <taxon>Eubrachyura</taxon>
        <taxon>Portunoidea</taxon>
        <taxon>Portunidae</taxon>
        <taxon>Portuninae</taxon>
        <taxon>Portunus</taxon>
    </lineage>
</organism>
<dbReference type="AlphaFoldDB" id="A0A5B7KFA7"/>
<name>A0A5B7KFA7_PORTR</name>
<proteinExistence type="predicted"/>
<reference evidence="1" key="1">
    <citation type="submission" date="2019-05" db="EMBL/GenBank/DDBJ databases">
        <title>Another draft genome of Portunus trituberculatus and its Hox gene families provides insights of decapod evolution.</title>
        <authorList>
            <person name="Jeong J.-H."/>
            <person name="Song I."/>
            <person name="Kim S."/>
            <person name="Choi T."/>
            <person name="Kim D."/>
            <person name="Ryu S."/>
            <person name="Kim W."/>
        </authorList>
    </citation>
    <scope>NUCLEOTIDE SEQUENCE [LARGE SCALE GENOMIC DNA]</scope>
    <source>
        <tissue evidence="1">Muscle</tissue>
    </source>
</reference>
<dbReference type="Proteomes" id="UP000324222">
    <property type="component" value="Unassembled WGS sequence"/>
</dbReference>
<evidence type="ECO:0000313" key="1">
    <source>
        <dbReference type="EMBL" id="MPD05484.1"/>
    </source>
</evidence>
<accession>A0A5B7KFA7</accession>